<protein>
    <submittedName>
        <fullName evidence="1">Uncharacterized protein</fullName>
    </submittedName>
</protein>
<accession>W2UNW9</accession>
<dbReference type="Proteomes" id="UP000018850">
    <property type="component" value="Unassembled WGS sequence"/>
</dbReference>
<organism evidence="1 2">
    <name type="scientific">Zhouia amylolytica AD3</name>
    <dbReference type="NCBI Taxonomy" id="1286632"/>
    <lineage>
        <taxon>Bacteria</taxon>
        <taxon>Pseudomonadati</taxon>
        <taxon>Bacteroidota</taxon>
        <taxon>Flavobacteriia</taxon>
        <taxon>Flavobacteriales</taxon>
        <taxon>Flavobacteriaceae</taxon>
        <taxon>Zhouia</taxon>
    </lineage>
</organism>
<gene>
    <name evidence="1" type="ORF">P278_21950</name>
</gene>
<comment type="caution">
    <text evidence="1">The sequence shown here is derived from an EMBL/GenBank/DDBJ whole genome shotgun (WGS) entry which is preliminary data.</text>
</comment>
<sequence length="51" mass="5873">MLIYNIPNNITNVLAILRIIRFFAFQKFNDLLRNVIKKGGGIRPKETLATL</sequence>
<evidence type="ECO:0000313" key="2">
    <source>
        <dbReference type="Proteomes" id="UP000018850"/>
    </source>
</evidence>
<name>W2UNW9_9FLAO</name>
<proteinExistence type="predicted"/>
<dbReference type="AlphaFoldDB" id="W2UNW9"/>
<evidence type="ECO:0000313" key="1">
    <source>
        <dbReference type="EMBL" id="ETN95037.1"/>
    </source>
</evidence>
<keyword evidence="2" id="KW-1185">Reference proteome</keyword>
<dbReference type="EMBL" id="AYXY01000022">
    <property type="protein sequence ID" value="ETN95037.1"/>
    <property type="molecule type" value="Genomic_DNA"/>
</dbReference>
<reference evidence="1 2" key="2">
    <citation type="journal article" date="2016" name="Genome Announc.">
        <title>Draft Genome Sequence of Zhouia amylolytica AD3, Isolated from Tidal Flat Sediment.</title>
        <authorList>
            <person name="Jia B."/>
            <person name="Jin H.M."/>
            <person name="Lee H.J."/>
            <person name="Jeon C.O."/>
        </authorList>
    </citation>
    <scope>NUCLEOTIDE SEQUENCE [LARGE SCALE GENOMIC DNA]</scope>
    <source>
        <strain evidence="1 2">AD3</strain>
    </source>
</reference>
<reference evidence="2" key="1">
    <citation type="submission" date="2013-11" db="EMBL/GenBank/DDBJ databases">
        <title>Draft genome sequence from a member of Zhouia, isolated tidal flat.</title>
        <authorList>
            <person name="Jin H."/>
            <person name="Jeon C.O."/>
        </authorList>
    </citation>
    <scope>NUCLEOTIDE SEQUENCE [LARGE SCALE GENOMIC DNA]</scope>
    <source>
        <strain evidence="2">AD3</strain>
    </source>
</reference>